<dbReference type="Pfam" id="PF06796">
    <property type="entry name" value="NapE"/>
    <property type="match status" value="1"/>
</dbReference>
<dbReference type="RefSeq" id="WP_012278479.1">
    <property type="nucleotide sequence ID" value="NC_010334.1"/>
</dbReference>
<evidence type="ECO:0000256" key="1">
    <source>
        <dbReference type="SAM" id="Phobius"/>
    </source>
</evidence>
<keyword evidence="1" id="KW-1133">Transmembrane helix</keyword>
<accession>B0TSK5</accession>
<dbReference type="HOGENOM" id="CLU_200276_1_0_6"/>
<keyword evidence="1" id="KW-0812">Transmembrane</keyword>
<keyword evidence="3" id="KW-1185">Reference proteome</keyword>
<dbReference type="AlphaFoldDB" id="B0TSK5"/>
<protein>
    <submittedName>
        <fullName evidence="2">Periplasmic nitrate reductase NapE</fullName>
    </submittedName>
</protein>
<sequence length="56" mass="6295">MTEQSTQKNKVNTKRDEIRALCFIIFLLFPVLSATLISAYGLITWISLTLTGIPSH</sequence>
<proteinExistence type="predicted"/>
<dbReference type="Proteomes" id="UP000001317">
    <property type="component" value="Chromosome"/>
</dbReference>
<keyword evidence="1" id="KW-0472">Membrane</keyword>
<dbReference type="KEGG" id="shl:Shal_3413"/>
<organism evidence="2 3">
    <name type="scientific">Shewanella halifaxensis (strain HAW-EB4)</name>
    <dbReference type="NCBI Taxonomy" id="458817"/>
    <lineage>
        <taxon>Bacteria</taxon>
        <taxon>Pseudomonadati</taxon>
        <taxon>Pseudomonadota</taxon>
        <taxon>Gammaproteobacteria</taxon>
        <taxon>Alteromonadales</taxon>
        <taxon>Shewanellaceae</taxon>
        <taxon>Shewanella</taxon>
    </lineage>
</organism>
<evidence type="ECO:0000313" key="3">
    <source>
        <dbReference type="Proteomes" id="UP000001317"/>
    </source>
</evidence>
<name>B0TSK5_SHEHH</name>
<dbReference type="EMBL" id="CP000931">
    <property type="protein sequence ID" value="ABZ77959.1"/>
    <property type="molecule type" value="Genomic_DNA"/>
</dbReference>
<dbReference type="OrthoDB" id="7596241at2"/>
<gene>
    <name evidence="2" type="ordered locus">Shal_3413</name>
</gene>
<dbReference type="InterPro" id="IPR010649">
    <property type="entry name" value="NapE_TorE"/>
</dbReference>
<dbReference type="STRING" id="458817.Shal_3413"/>
<reference evidence="2" key="1">
    <citation type="submission" date="2008-01" db="EMBL/GenBank/DDBJ databases">
        <title>Complete sequence of Shewanella halifaxensis HAW-EB4.</title>
        <authorList>
            <consortium name="US DOE Joint Genome Institute"/>
            <person name="Copeland A."/>
            <person name="Lucas S."/>
            <person name="Lapidus A."/>
            <person name="Glavina del Rio T."/>
            <person name="Dalin E."/>
            <person name="Tice H."/>
            <person name="Bruce D."/>
            <person name="Goodwin L."/>
            <person name="Pitluck S."/>
            <person name="Sims D."/>
            <person name="Brettin T."/>
            <person name="Detter J.C."/>
            <person name="Han C."/>
            <person name="Kuske C.R."/>
            <person name="Schmutz J."/>
            <person name="Larimer F."/>
            <person name="Land M."/>
            <person name="Hauser L."/>
            <person name="Kyrpides N."/>
            <person name="Kim E."/>
            <person name="Zhao J.-S."/>
            <person name="Richardson P."/>
        </authorList>
    </citation>
    <scope>NUCLEOTIDE SEQUENCE [LARGE SCALE GENOMIC DNA]</scope>
    <source>
        <strain evidence="2">HAW-EB4</strain>
    </source>
</reference>
<evidence type="ECO:0000313" key="2">
    <source>
        <dbReference type="EMBL" id="ABZ77959.1"/>
    </source>
</evidence>
<feature type="transmembrane region" description="Helical" evidence="1">
    <location>
        <begin position="21"/>
        <end position="46"/>
    </location>
</feature>